<name>F0WGP5_9STRA</name>
<evidence type="ECO:0000313" key="1">
    <source>
        <dbReference type="EMBL" id="CCA20409.1"/>
    </source>
</evidence>
<reference evidence="1" key="1">
    <citation type="journal article" date="2011" name="PLoS Biol.">
        <title>Gene gain and loss during evolution of obligate parasitism in the white rust pathogen of Arabidopsis thaliana.</title>
        <authorList>
            <person name="Kemen E."/>
            <person name="Gardiner A."/>
            <person name="Schultz-Larsen T."/>
            <person name="Kemen A.C."/>
            <person name="Balmuth A.L."/>
            <person name="Robert-Seilaniantz A."/>
            <person name="Bailey K."/>
            <person name="Holub E."/>
            <person name="Studholme D.J."/>
            <person name="Maclean D."/>
            <person name="Jones J.D."/>
        </authorList>
    </citation>
    <scope>NUCLEOTIDE SEQUENCE</scope>
</reference>
<dbReference type="AlphaFoldDB" id="F0WGP5"/>
<dbReference type="HOGENOM" id="CLU_1112988_0_0_1"/>
<sequence>MSSSFGEALIDKAPPYISTAIGIACMVEDNEDMEEAGSSSSDFESTSDIMEDPRKAQIQDFCIQLHKLEHQELIDPVSSRALQIANLKDHLSELETHRKKSAALYNFDRDINKSEKVTKYFFRPPAPILRRVCIPSVQQADGSITTDPKEMAQAHNTYWTNVFQSPSKEYQIDTRTHDEELMQQHLQHTTARISPEDRAYLDSSLTAHDFRLAITSSKSHKVPWYDGLPIEYYRLFTSEWARVLELVHSF</sequence>
<accession>F0WGP5</accession>
<organism evidence="1">
    <name type="scientific">Albugo laibachii Nc14</name>
    <dbReference type="NCBI Taxonomy" id="890382"/>
    <lineage>
        <taxon>Eukaryota</taxon>
        <taxon>Sar</taxon>
        <taxon>Stramenopiles</taxon>
        <taxon>Oomycota</taxon>
        <taxon>Peronosporomycetes</taxon>
        <taxon>Albuginales</taxon>
        <taxon>Albuginaceae</taxon>
        <taxon>Albugo</taxon>
    </lineage>
</organism>
<reference evidence="1" key="2">
    <citation type="submission" date="2011-02" db="EMBL/GenBank/DDBJ databases">
        <authorList>
            <person name="MacLean D."/>
        </authorList>
    </citation>
    <scope>NUCLEOTIDE SEQUENCE</scope>
</reference>
<protein>
    <submittedName>
        <fullName evidence="1">AlNc14C93G5772 protein</fullName>
    </submittedName>
</protein>
<gene>
    <name evidence="1" type="primary">AlNc14C93G5772</name>
    <name evidence="1" type="ORF">ALNC14_065520</name>
</gene>
<dbReference type="EMBL" id="FR824138">
    <property type="protein sequence ID" value="CCA20409.1"/>
    <property type="molecule type" value="Genomic_DNA"/>
</dbReference>
<proteinExistence type="predicted"/>